<dbReference type="RefSeq" id="WP_281793287.1">
    <property type="nucleotide sequence ID" value="NZ_BSDR01000001.1"/>
</dbReference>
<sequence length="427" mass="48539">MPIWNPEEECLHVEERGQQQLERLQSTLNRAFKNVPFYRNRFEKQGIGPADVEDLRDLCRIPFIQREHFSDNYPYGLFAVPLRDVVRIHTARGTGLKPTVSGYTRQDLLVWREILARALTAAGVTSSDILQIDLDSGLANWGRDYKDGAEAIGASVIPLTILPPEKQLMVMRDYRTSVLLTSASGATQWIHHLFKANLNPNALALKTLLLVGDAPDSDLQVRLEEQLHVKTWVHYGLSEVPGPALAFECEERQGLHVNEDHFLAEVIDPGTGNVLPDGEVGELVLTTLTTRAFPLIRFRTGDMVRLTPGACPCGRTLKKMEWFAPQSEEVILVRGVKIYRQQILRLLERALGFIPGAYRFIRSHQDRRDSLEVWLMVDERVFSDEIKEMEKLAFHLGMELAQELGVPVRIRFKERETFGKHEQVDGS</sequence>
<dbReference type="Pfam" id="PF14535">
    <property type="entry name" value="AMP-binding_C_2"/>
    <property type="match status" value="1"/>
</dbReference>
<organism evidence="2 3">
    <name type="scientific">Desulforhabdus amnigena</name>
    <dbReference type="NCBI Taxonomy" id="40218"/>
    <lineage>
        <taxon>Bacteria</taxon>
        <taxon>Pseudomonadati</taxon>
        <taxon>Thermodesulfobacteriota</taxon>
        <taxon>Syntrophobacteria</taxon>
        <taxon>Syntrophobacterales</taxon>
        <taxon>Syntrophobacteraceae</taxon>
        <taxon>Desulforhabdus</taxon>
    </lineage>
</organism>
<dbReference type="Gene3D" id="3.30.300.30">
    <property type="match status" value="1"/>
</dbReference>
<gene>
    <name evidence="2" type="primary">paaK-1</name>
    <name evidence="2" type="ORF">DAMNIGENAA_14470</name>
</gene>
<comment type="caution">
    <text evidence="2">The sequence shown here is derived from an EMBL/GenBank/DDBJ whole genome shotgun (WGS) entry which is preliminary data.</text>
</comment>
<dbReference type="GO" id="GO:0016874">
    <property type="term" value="F:ligase activity"/>
    <property type="evidence" value="ECO:0007669"/>
    <property type="project" value="UniProtKB-KW"/>
</dbReference>
<dbReference type="Gene3D" id="3.40.50.12780">
    <property type="entry name" value="N-terminal domain of ligase-like"/>
    <property type="match status" value="1"/>
</dbReference>
<evidence type="ECO:0000313" key="3">
    <source>
        <dbReference type="Proteomes" id="UP001144372"/>
    </source>
</evidence>
<dbReference type="InterPro" id="IPR028154">
    <property type="entry name" value="AMP-dep_Lig_C"/>
</dbReference>
<evidence type="ECO:0000259" key="1">
    <source>
        <dbReference type="Pfam" id="PF14535"/>
    </source>
</evidence>
<dbReference type="Proteomes" id="UP001144372">
    <property type="component" value="Unassembled WGS sequence"/>
</dbReference>
<dbReference type="PANTHER" id="PTHR43845:SF1">
    <property type="entry name" value="BLR5969 PROTEIN"/>
    <property type="match status" value="1"/>
</dbReference>
<name>A0A9W6D330_9BACT</name>
<dbReference type="PANTHER" id="PTHR43845">
    <property type="entry name" value="BLR5969 PROTEIN"/>
    <property type="match status" value="1"/>
</dbReference>
<dbReference type="EMBL" id="BSDR01000001">
    <property type="protein sequence ID" value="GLI34014.1"/>
    <property type="molecule type" value="Genomic_DNA"/>
</dbReference>
<proteinExistence type="predicted"/>
<feature type="domain" description="AMP-dependent ligase C-terminal" evidence="1">
    <location>
        <begin position="335"/>
        <end position="421"/>
    </location>
</feature>
<dbReference type="InterPro" id="IPR045851">
    <property type="entry name" value="AMP-bd_C_sf"/>
</dbReference>
<dbReference type="InterPro" id="IPR042099">
    <property type="entry name" value="ANL_N_sf"/>
</dbReference>
<dbReference type="SUPFAM" id="SSF56801">
    <property type="entry name" value="Acetyl-CoA synthetase-like"/>
    <property type="match status" value="1"/>
</dbReference>
<keyword evidence="3" id="KW-1185">Reference proteome</keyword>
<keyword evidence="2" id="KW-0436">Ligase</keyword>
<accession>A0A9W6D330</accession>
<evidence type="ECO:0000313" key="2">
    <source>
        <dbReference type="EMBL" id="GLI34014.1"/>
    </source>
</evidence>
<reference evidence="2" key="1">
    <citation type="submission" date="2022-12" db="EMBL/GenBank/DDBJ databases">
        <title>Reference genome sequencing for broad-spectrum identification of bacterial and archaeal isolates by mass spectrometry.</title>
        <authorList>
            <person name="Sekiguchi Y."/>
            <person name="Tourlousse D.M."/>
        </authorList>
    </citation>
    <scope>NUCLEOTIDE SEQUENCE</scope>
    <source>
        <strain evidence="2">ASRB1</strain>
    </source>
</reference>
<dbReference type="AlphaFoldDB" id="A0A9W6D330"/>
<protein>
    <submittedName>
        <fullName evidence="2">Phenylacetate-coenzyme A ligase</fullName>
    </submittedName>
</protein>